<keyword evidence="3" id="KW-1185">Reference proteome</keyword>
<evidence type="ECO:0000313" key="3">
    <source>
        <dbReference type="Proteomes" id="UP000030653"/>
    </source>
</evidence>
<evidence type="ECO:0000256" key="1">
    <source>
        <dbReference type="SAM" id="MobiDB-lite"/>
    </source>
</evidence>
<gene>
    <name evidence="2" type="ORF">DACRYDRAFT_22856</name>
</gene>
<sequence>MKAEKGKAKAKETTLAKSVMPRLDDGMDETPPVIRVHGRPMKEDSRNVGWIPEETLVKVLLATTDAAVLESFAAENCMSRPHFSCSS</sequence>
<protein>
    <submittedName>
        <fullName evidence="2">Uncharacterized protein</fullName>
    </submittedName>
</protein>
<dbReference type="HOGENOM" id="CLU_2483312_0_0_1"/>
<dbReference type="EMBL" id="JH795865">
    <property type="protein sequence ID" value="EJU01049.1"/>
    <property type="molecule type" value="Genomic_DNA"/>
</dbReference>
<dbReference type="RefSeq" id="XP_040627946.1">
    <property type="nucleotide sequence ID" value="XM_040772983.1"/>
</dbReference>
<name>M5FX82_DACPD</name>
<accession>M5FX82</accession>
<feature type="compositionally biased region" description="Basic and acidic residues" evidence="1">
    <location>
        <begin position="1"/>
        <end position="14"/>
    </location>
</feature>
<feature type="region of interest" description="Disordered" evidence="1">
    <location>
        <begin position="1"/>
        <end position="45"/>
    </location>
</feature>
<dbReference type="GeneID" id="63688045"/>
<evidence type="ECO:0000313" key="2">
    <source>
        <dbReference type="EMBL" id="EJU01049.1"/>
    </source>
</evidence>
<organism evidence="2 3">
    <name type="scientific">Dacryopinax primogenitus (strain DJM 731)</name>
    <name type="common">Brown rot fungus</name>
    <dbReference type="NCBI Taxonomy" id="1858805"/>
    <lineage>
        <taxon>Eukaryota</taxon>
        <taxon>Fungi</taxon>
        <taxon>Dikarya</taxon>
        <taxon>Basidiomycota</taxon>
        <taxon>Agaricomycotina</taxon>
        <taxon>Dacrymycetes</taxon>
        <taxon>Dacrymycetales</taxon>
        <taxon>Dacrymycetaceae</taxon>
        <taxon>Dacryopinax</taxon>
    </lineage>
</organism>
<dbReference type="AlphaFoldDB" id="M5FX82"/>
<proteinExistence type="predicted"/>
<dbReference type="Proteomes" id="UP000030653">
    <property type="component" value="Unassembled WGS sequence"/>
</dbReference>
<reference evidence="2 3" key="1">
    <citation type="journal article" date="2012" name="Science">
        <title>The Paleozoic origin of enzymatic lignin decomposition reconstructed from 31 fungal genomes.</title>
        <authorList>
            <person name="Floudas D."/>
            <person name="Binder M."/>
            <person name="Riley R."/>
            <person name="Barry K."/>
            <person name="Blanchette R.A."/>
            <person name="Henrissat B."/>
            <person name="Martinez A.T."/>
            <person name="Otillar R."/>
            <person name="Spatafora J.W."/>
            <person name="Yadav J.S."/>
            <person name="Aerts A."/>
            <person name="Benoit I."/>
            <person name="Boyd A."/>
            <person name="Carlson A."/>
            <person name="Copeland A."/>
            <person name="Coutinho P.M."/>
            <person name="de Vries R.P."/>
            <person name="Ferreira P."/>
            <person name="Findley K."/>
            <person name="Foster B."/>
            <person name="Gaskell J."/>
            <person name="Glotzer D."/>
            <person name="Gorecki P."/>
            <person name="Heitman J."/>
            <person name="Hesse C."/>
            <person name="Hori C."/>
            <person name="Igarashi K."/>
            <person name="Jurgens J.A."/>
            <person name="Kallen N."/>
            <person name="Kersten P."/>
            <person name="Kohler A."/>
            <person name="Kuees U."/>
            <person name="Kumar T.K.A."/>
            <person name="Kuo A."/>
            <person name="LaButti K."/>
            <person name="Larrondo L.F."/>
            <person name="Lindquist E."/>
            <person name="Ling A."/>
            <person name="Lombard V."/>
            <person name="Lucas S."/>
            <person name="Lundell T."/>
            <person name="Martin R."/>
            <person name="McLaughlin D.J."/>
            <person name="Morgenstern I."/>
            <person name="Morin E."/>
            <person name="Murat C."/>
            <person name="Nagy L.G."/>
            <person name="Nolan M."/>
            <person name="Ohm R.A."/>
            <person name="Patyshakuliyeva A."/>
            <person name="Rokas A."/>
            <person name="Ruiz-Duenas F.J."/>
            <person name="Sabat G."/>
            <person name="Salamov A."/>
            <person name="Samejima M."/>
            <person name="Schmutz J."/>
            <person name="Slot J.C."/>
            <person name="St John F."/>
            <person name="Stenlid J."/>
            <person name="Sun H."/>
            <person name="Sun S."/>
            <person name="Syed K."/>
            <person name="Tsang A."/>
            <person name="Wiebenga A."/>
            <person name="Young D."/>
            <person name="Pisabarro A."/>
            <person name="Eastwood D.C."/>
            <person name="Martin F."/>
            <person name="Cullen D."/>
            <person name="Grigoriev I.V."/>
            <person name="Hibbett D.S."/>
        </authorList>
    </citation>
    <scope>NUCLEOTIDE SEQUENCE [LARGE SCALE GENOMIC DNA]</scope>
    <source>
        <strain evidence="2 3">DJM-731 SS1</strain>
    </source>
</reference>